<comment type="similarity">
    <text evidence="1">Belongs to the CDPS family.</text>
</comment>
<sequence length="256" mass="27772">MGVPRAAVNFRTRPLTDRCDRIRRRGDHALIGVSTNNSYFSAERLTALVHWAQGQFRAVDIICADLHIDTVLTAEGAAPESVGKRARKRVTDARRRIRKAVQAASPDGPLPGAHMLSDFRHNDAYQRLRADIDKALCEDTEFSEACHDMVRLHMLSQPQKADGTHAVAGSGDGGPADVAESDQLRAGLQYLCGELPFFVDTPSILGVPSSVSCYHLFTPVLGPLCMRENGLRAAENQAFLAVTPNDAPTNGEGDVT</sequence>
<gene>
    <name evidence="4" type="ORF">GKJPGBOP_05708</name>
</gene>
<dbReference type="NCBIfam" id="TIGR04539">
    <property type="entry name" value="tRNA_cyclodipep"/>
    <property type="match status" value="1"/>
</dbReference>
<dbReference type="Pfam" id="PF16715">
    <property type="entry name" value="CDPS"/>
    <property type="match status" value="1"/>
</dbReference>
<dbReference type="RefSeq" id="WP_125056407.1">
    <property type="nucleotide sequence ID" value="NZ_BHZD01000001.1"/>
</dbReference>
<dbReference type="Gene3D" id="3.40.50.11710">
    <property type="entry name" value="Cyclodipeptide synthase"/>
    <property type="match status" value="1"/>
</dbReference>
<evidence type="ECO:0000256" key="2">
    <source>
        <dbReference type="ARBA" id="ARBA00022679"/>
    </source>
</evidence>
<comment type="caution">
    <text evidence="4">The sequence shown here is derived from an EMBL/GenBank/DDBJ whole genome shotgun (WGS) entry which is preliminary data.</text>
</comment>
<dbReference type="GO" id="GO:0016755">
    <property type="term" value="F:aminoacyltransferase activity"/>
    <property type="evidence" value="ECO:0007669"/>
    <property type="project" value="InterPro"/>
</dbReference>
<keyword evidence="2" id="KW-0808">Transferase</keyword>
<keyword evidence="5" id="KW-1185">Reference proteome</keyword>
<protein>
    <recommendedName>
        <fullName evidence="3">Cyclodipeptide synthase</fullName>
    </recommendedName>
</protein>
<dbReference type="InterPro" id="IPR038622">
    <property type="entry name" value="CDPS_sf"/>
</dbReference>
<evidence type="ECO:0000256" key="3">
    <source>
        <dbReference type="ARBA" id="ARBA00030771"/>
    </source>
</evidence>
<evidence type="ECO:0000313" key="5">
    <source>
        <dbReference type="Proteomes" id="UP000286746"/>
    </source>
</evidence>
<reference evidence="4 5" key="1">
    <citation type="submission" date="2018-11" db="EMBL/GenBank/DDBJ databases">
        <title>Whole genome sequence of Streptomyces paromomycinus NBRC 15454(T).</title>
        <authorList>
            <person name="Komaki H."/>
            <person name="Tamura T."/>
        </authorList>
    </citation>
    <scope>NUCLEOTIDE SEQUENCE [LARGE SCALE GENOMIC DNA]</scope>
    <source>
        <strain evidence="4 5">NBRC 15454</strain>
    </source>
</reference>
<organism evidence="4 5">
    <name type="scientific">Streptomyces paromomycinus</name>
    <name type="common">Streptomyces rimosus subsp. paromomycinus</name>
    <dbReference type="NCBI Taxonomy" id="92743"/>
    <lineage>
        <taxon>Bacteria</taxon>
        <taxon>Bacillati</taxon>
        <taxon>Actinomycetota</taxon>
        <taxon>Actinomycetes</taxon>
        <taxon>Kitasatosporales</taxon>
        <taxon>Streptomycetaceae</taxon>
        <taxon>Streptomyces</taxon>
    </lineage>
</organism>
<evidence type="ECO:0000256" key="1">
    <source>
        <dbReference type="ARBA" id="ARBA00006034"/>
    </source>
</evidence>
<dbReference type="EMBL" id="BHZD01000001">
    <property type="protein sequence ID" value="GCD45965.1"/>
    <property type="molecule type" value="Genomic_DNA"/>
</dbReference>
<name>A0A401W9F3_STREY</name>
<dbReference type="InterPro" id="IPR030903">
    <property type="entry name" value="CDPS"/>
</dbReference>
<evidence type="ECO:0000313" key="4">
    <source>
        <dbReference type="EMBL" id="GCD45965.1"/>
    </source>
</evidence>
<proteinExistence type="inferred from homology"/>
<dbReference type="Proteomes" id="UP000286746">
    <property type="component" value="Unassembled WGS sequence"/>
</dbReference>
<dbReference type="AlphaFoldDB" id="A0A401W9F3"/>
<accession>A0A401W9F3</accession>